<dbReference type="EMBL" id="JAIZAY010000015">
    <property type="protein sequence ID" value="KAJ8028464.1"/>
    <property type="molecule type" value="Genomic_DNA"/>
</dbReference>
<dbReference type="PANTHER" id="PTHR12771">
    <property type="entry name" value="ENGULFMENT AND CELL MOTILITY"/>
    <property type="match status" value="1"/>
</dbReference>
<dbReference type="PANTHER" id="PTHR12771:SF51">
    <property type="entry name" value="LD01482P"/>
    <property type="match status" value="1"/>
</dbReference>
<dbReference type="InterPro" id="IPR006816">
    <property type="entry name" value="ELMO_dom"/>
</dbReference>
<dbReference type="Proteomes" id="UP001152320">
    <property type="component" value="Chromosome 15"/>
</dbReference>
<keyword evidence="3" id="KW-1185">Reference proteome</keyword>
<organism evidence="2 3">
    <name type="scientific">Holothuria leucospilota</name>
    <name type="common">Black long sea cucumber</name>
    <name type="synonym">Mertensiothuria leucospilota</name>
    <dbReference type="NCBI Taxonomy" id="206669"/>
    <lineage>
        <taxon>Eukaryota</taxon>
        <taxon>Metazoa</taxon>
        <taxon>Echinodermata</taxon>
        <taxon>Eleutherozoa</taxon>
        <taxon>Echinozoa</taxon>
        <taxon>Holothuroidea</taxon>
        <taxon>Aspidochirotacea</taxon>
        <taxon>Aspidochirotida</taxon>
        <taxon>Holothuriidae</taxon>
        <taxon>Holothuria</taxon>
    </lineage>
</organism>
<evidence type="ECO:0000259" key="1">
    <source>
        <dbReference type="PROSITE" id="PS51335"/>
    </source>
</evidence>
<dbReference type="GO" id="GO:0005096">
    <property type="term" value="F:GTPase activator activity"/>
    <property type="evidence" value="ECO:0007669"/>
    <property type="project" value="TreeGrafter"/>
</dbReference>
<comment type="caution">
    <text evidence="2">The sequence shown here is derived from an EMBL/GenBank/DDBJ whole genome shotgun (WGS) entry which is preliminary data.</text>
</comment>
<evidence type="ECO:0000313" key="2">
    <source>
        <dbReference type="EMBL" id="KAJ8028464.1"/>
    </source>
</evidence>
<reference evidence="2" key="1">
    <citation type="submission" date="2021-10" db="EMBL/GenBank/DDBJ databases">
        <title>Tropical sea cucumber genome reveals ecological adaptation and Cuvierian tubules defense mechanism.</title>
        <authorList>
            <person name="Chen T."/>
        </authorList>
    </citation>
    <scope>NUCLEOTIDE SEQUENCE</scope>
    <source>
        <strain evidence="2">Nanhai2018</strain>
        <tissue evidence="2">Muscle</tissue>
    </source>
</reference>
<proteinExistence type="predicted"/>
<evidence type="ECO:0000313" key="3">
    <source>
        <dbReference type="Proteomes" id="UP001152320"/>
    </source>
</evidence>
<sequence>MILRLWWYLYYGCLHRMLKWVLRRTTGKCELERICSGYPSGAERTKAVENCLKHSRIVALKKIVTAENLNAVEAVNNIIALKSVYINRNQSFRPDLLQCLQQIGGYQKLVNQVRSLQKEKYSATEEDHEKQLMKLWNLMKPETTLERRKTKQWGQLGFQGDDPATDFRGMGILGLQNLIFFAENYNSIASKVLSQSLHPKFGYSYAVVGINLTSLIFDLLCKKYLKYHFYNTVSGEPALYHFHRVYCYVFCEFNNFWLTEEPESIMEFSRILDKYREKLIERLREPQASLQNNLLGE</sequence>
<dbReference type="Pfam" id="PF04727">
    <property type="entry name" value="ELMO_CED12"/>
    <property type="match status" value="1"/>
</dbReference>
<name>A0A9Q1BKW7_HOLLE</name>
<gene>
    <name evidence="2" type="ORF">HOLleu_30695</name>
</gene>
<dbReference type="OrthoDB" id="67155at2759"/>
<dbReference type="PROSITE" id="PS51335">
    <property type="entry name" value="ELMO"/>
    <property type="match status" value="1"/>
</dbReference>
<accession>A0A9Q1BKW7</accession>
<dbReference type="AlphaFoldDB" id="A0A9Q1BKW7"/>
<protein>
    <submittedName>
        <fullName evidence="2">ELMO domain-containing protein 2</fullName>
    </submittedName>
</protein>
<feature type="domain" description="ELMO" evidence="1">
    <location>
        <begin position="127"/>
        <end position="283"/>
    </location>
</feature>
<dbReference type="InterPro" id="IPR050868">
    <property type="entry name" value="ELMO_domain-containing"/>
</dbReference>